<comment type="caution">
    <text evidence="6">The sequence shown here is derived from an EMBL/GenBank/DDBJ whole genome shotgun (WGS) entry which is preliminary data.</text>
</comment>
<dbReference type="GO" id="GO:0033744">
    <property type="term" value="F:L-methionine:thioredoxin-disulfide S-oxidoreductase activity"/>
    <property type="evidence" value="ECO:0007669"/>
    <property type="project" value="RHEA"/>
</dbReference>
<comment type="catalytic activity">
    <reaction evidence="3 4">
        <text>[thioredoxin]-disulfide + L-methionine + H2O = L-methionine (S)-S-oxide + [thioredoxin]-dithiol</text>
        <dbReference type="Rhea" id="RHEA:19993"/>
        <dbReference type="Rhea" id="RHEA-COMP:10698"/>
        <dbReference type="Rhea" id="RHEA-COMP:10700"/>
        <dbReference type="ChEBI" id="CHEBI:15377"/>
        <dbReference type="ChEBI" id="CHEBI:29950"/>
        <dbReference type="ChEBI" id="CHEBI:50058"/>
        <dbReference type="ChEBI" id="CHEBI:57844"/>
        <dbReference type="ChEBI" id="CHEBI:58772"/>
        <dbReference type="EC" id="1.8.4.11"/>
    </reaction>
</comment>
<dbReference type="EC" id="1.8.4.11" evidence="4"/>
<dbReference type="PANTHER" id="PTHR42799:SF2">
    <property type="entry name" value="MITOCHONDRIAL PEPTIDE METHIONINE SULFOXIDE REDUCTASE"/>
    <property type="match status" value="1"/>
</dbReference>
<dbReference type="Proteomes" id="UP000231453">
    <property type="component" value="Unassembled WGS sequence"/>
</dbReference>
<dbReference type="NCBIfam" id="TIGR00401">
    <property type="entry name" value="msrA"/>
    <property type="match status" value="1"/>
</dbReference>
<evidence type="ECO:0000256" key="2">
    <source>
        <dbReference type="ARBA" id="ARBA00047806"/>
    </source>
</evidence>
<dbReference type="PANTHER" id="PTHR42799">
    <property type="entry name" value="MITOCHONDRIAL PEPTIDE METHIONINE SULFOXIDE REDUCTASE"/>
    <property type="match status" value="1"/>
</dbReference>
<name>A0A2M7VBV9_9BACT</name>
<comment type="catalytic activity">
    <reaction evidence="2 4">
        <text>L-methionyl-[protein] + [thioredoxin]-disulfide + H2O = L-methionyl-(S)-S-oxide-[protein] + [thioredoxin]-dithiol</text>
        <dbReference type="Rhea" id="RHEA:14217"/>
        <dbReference type="Rhea" id="RHEA-COMP:10698"/>
        <dbReference type="Rhea" id="RHEA-COMP:10700"/>
        <dbReference type="Rhea" id="RHEA-COMP:12313"/>
        <dbReference type="Rhea" id="RHEA-COMP:12315"/>
        <dbReference type="ChEBI" id="CHEBI:15377"/>
        <dbReference type="ChEBI" id="CHEBI:16044"/>
        <dbReference type="ChEBI" id="CHEBI:29950"/>
        <dbReference type="ChEBI" id="CHEBI:44120"/>
        <dbReference type="ChEBI" id="CHEBI:50058"/>
        <dbReference type="EC" id="1.8.4.11"/>
    </reaction>
</comment>
<evidence type="ECO:0000313" key="6">
    <source>
        <dbReference type="EMBL" id="PIZ96677.1"/>
    </source>
</evidence>
<feature type="domain" description="Peptide methionine sulphoxide reductase MsrA" evidence="5">
    <location>
        <begin position="4"/>
        <end position="154"/>
    </location>
</feature>
<evidence type="ECO:0000259" key="5">
    <source>
        <dbReference type="Pfam" id="PF01625"/>
    </source>
</evidence>
<dbReference type="HAMAP" id="MF_01401">
    <property type="entry name" value="MsrA"/>
    <property type="match status" value="1"/>
</dbReference>
<proteinExistence type="inferred from homology"/>
<comment type="similarity">
    <text evidence="4">Belongs to the MsrA Met sulfoxide reductase family.</text>
</comment>
<comment type="function">
    <text evidence="4">Has an important function as a repair enzyme for proteins that have been inactivated by oxidation. Catalyzes the reversible oxidation-reduction of methionine sulfoxide in proteins to methionine.</text>
</comment>
<dbReference type="SUPFAM" id="SSF55068">
    <property type="entry name" value="Peptide methionine sulfoxide reductase"/>
    <property type="match status" value="1"/>
</dbReference>
<evidence type="ECO:0000256" key="1">
    <source>
        <dbReference type="ARBA" id="ARBA00023002"/>
    </source>
</evidence>
<sequence length="160" mass="18443">MNKKAYFAGGCFWGVQYYFDKLDGVIKTTVGYMGGEKQEPTYKEVCGGDTGHLEALEIIYDSDKTDFETLCKYFFEIHDPTQKNGQGPDIGEQYLSAVFVVDEKQKEITEKLINILKVKGIDVVTKILPAGEFWGAEVYHQKYYEKNGHEPYCHFYTKRF</sequence>
<evidence type="ECO:0000256" key="4">
    <source>
        <dbReference type="HAMAP-Rule" id="MF_01401"/>
    </source>
</evidence>
<gene>
    <name evidence="4 6" type="primary">msrA</name>
    <name evidence="6" type="ORF">COX80_00735</name>
</gene>
<keyword evidence="1 4" id="KW-0560">Oxidoreductase</keyword>
<dbReference type="GO" id="GO:0008113">
    <property type="term" value="F:peptide-methionine (S)-S-oxide reductase activity"/>
    <property type="evidence" value="ECO:0007669"/>
    <property type="project" value="UniProtKB-UniRule"/>
</dbReference>
<dbReference type="InterPro" id="IPR002569">
    <property type="entry name" value="Met_Sox_Rdtase_MsrA_dom"/>
</dbReference>
<dbReference type="AlphaFoldDB" id="A0A2M7VBV9"/>
<dbReference type="GO" id="GO:0034599">
    <property type="term" value="P:cellular response to oxidative stress"/>
    <property type="evidence" value="ECO:0007669"/>
    <property type="project" value="TreeGrafter"/>
</dbReference>
<organism evidence="6 7">
    <name type="scientific">Candidatus Magasanikbacteria bacterium CG_4_10_14_0_2_um_filter_33_14</name>
    <dbReference type="NCBI Taxonomy" id="1974636"/>
    <lineage>
        <taxon>Bacteria</taxon>
        <taxon>Candidatus Magasanikiibacteriota</taxon>
    </lineage>
</organism>
<dbReference type="GO" id="GO:0005737">
    <property type="term" value="C:cytoplasm"/>
    <property type="evidence" value="ECO:0007669"/>
    <property type="project" value="TreeGrafter"/>
</dbReference>
<dbReference type="InterPro" id="IPR050162">
    <property type="entry name" value="MsrA_MetSO_reductase"/>
</dbReference>
<reference evidence="7" key="1">
    <citation type="submission" date="2017-09" db="EMBL/GenBank/DDBJ databases">
        <title>Depth-based differentiation of microbial function through sediment-hosted aquifers and enrichment of novel symbionts in the deep terrestrial subsurface.</title>
        <authorList>
            <person name="Probst A.J."/>
            <person name="Ladd B."/>
            <person name="Jarett J.K."/>
            <person name="Geller-Mcgrath D.E."/>
            <person name="Sieber C.M.K."/>
            <person name="Emerson J.B."/>
            <person name="Anantharaman K."/>
            <person name="Thomas B.C."/>
            <person name="Malmstrom R."/>
            <person name="Stieglmeier M."/>
            <person name="Klingl A."/>
            <person name="Woyke T."/>
            <person name="Ryan C.M."/>
            <person name="Banfield J.F."/>
        </authorList>
    </citation>
    <scope>NUCLEOTIDE SEQUENCE [LARGE SCALE GENOMIC DNA]</scope>
</reference>
<evidence type="ECO:0000313" key="7">
    <source>
        <dbReference type="Proteomes" id="UP000231453"/>
    </source>
</evidence>
<dbReference type="EMBL" id="PFPL01000011">
    <property type="protein sequence ID" value="PIZ96677.1"/>
    <property type="molecule type" value="Genomic_DNA"/>
</dbReference>
<evidence type="ECO:0000256" key="3">
    <source>
        <dbReference type="ARBA" id="ARBA00048782"/>
    </source>
</evidence>
<accession>A0A2M7VBV9</accession>
<dbReference type="InterPro" id="IPR036509">
    <property type="entry name" value="Met_Sox_Rdtase_MsrA_sf"/>
</dbReference>
<dbReference type="Gene3D" id="3.30.1060.10">
    <property type="entry name" value="Peptide methionine sulphoxide reductase MsrA"/>
    <property type="match status" value="1"/>
</dbReference>
<protein>
    <recommendedName>
        <fullName evidence="4">Peptide methionine sulfoxide reductase MsrA</fullName>
        <shortName evidence="4">Protein-methionine-S-oxide reductase</shortName>
        <ecNumber evidence="4">1.8.4.11</ecNumber>
    </recommendedName>
    <alternativeName>
        <fullName evidence="4">Peptide-methionine (S)-S-oxide reductase</fullName>
        <shortName evidence="4">Peptide Met(O) reductase</shortName>
    </alternativeName>
</protein>
<dbReference type="Pfam" id="PF01625">
    <property type="entry name" value="PMSR"/>
    <property type="match status" value="1"/>
</dbReference>
<feature type="active site" evidence="4">
    <location>
        <position position="11"/>
    </location>
</feature>